<keyword evidence="3" id="KW-0808">Transferase</keyword>
<dbReference type="SUPFAM" id="SSF47336">
    <property type="entry name" value="ACP-like"/>
    <property type="match status" value="5"/>
</dbReference>
<dbReference type="Gene3D" id="3.40.47.10">
    <property type="match status" value="1"/>
</dbReference>
<dbReference type="PANTHER" id="PTHR43775">
    <property type="entry name" value="FATTY ACID SYNTHASE"/>
    <property type="match status" value="1"/>
</dbReference>
<sequence length="2400" mass="269010">MLELINRYEHGFVSIPVILACREKGLFELVKQKRMTHQQIAKAMGANTGHLQVALRMMQSLGWLSKNEADEYSLKDNCQAYLSIPEEILYLYKLPIESYLLGKEKPGIIKNWIELSQQQWNINDRTIADLLDGVLIIPIMLGLHKHNLLGVDEDKPLFYNVTPHIREELSRLFIAKGWADKNFIKVQKDSQKSNKKNNYICLNDIGKCLAQRTIIKSISLKCFENNYYNLRHPKIEDLRDLIALETLCWSENLQVDNEEIYRRIFQIPQGQFILELEDKIVGAIYSQRIDNPQLLDNKTCTQVPLLHTESGVVVQLLAVNILPELQNQGLGDRLLEFMLQYCAQISGVEKVVAVTLCRNYPDYSPMPMAEYIHQKNESGLLVDPLLRFHQIHGAKIEKLLPGYRPKDWENQTCGVLVSYDIQHRQRFEGATVEKNRQTKVKLTEDIDEVVASCVRKVMHQKQSFDAQRALMEMGIESLELLELRYLLQKKLGVEIDPNLFFKYGTAAAIASYFKGETTERSGEVSEVLPKPEAIKTDSGFSTAQLENGVAIIGMACRFPGDADSPQQYWSLLHDGIDGITEVPPTRWDIEQYYHPEKNQPGKIANRYGGFLTEVDKFEPDFFRISAREALYMDPQQRLLLEEHWKALEDAGINPESLSGTETGIFVGIAFHDYERLQDKYYQEQDLNIYFATGSSTAIGAGRLSYFFQLNGPSITVDTACSSSLSAVHLACQSIRNGECQLALASGVNLLLSPELSISFSQAGMLSPDGRCKTFDAAANGYVRSEGCGVVVLKSLKQAIADNDRILAVVRGTAINQDGASNGLTAPNQSAQEAVLKRALSVAGVSANQISYVEAHGTGTSLGDPVEIKAIEAIYGKERSSDRPLMIGSVKTNIGHTEAAAGIAGLIKVVLSLQNQYIPPHLHWKQLNPYISLAEIPGVIPTEGKVWEQYEGNETRVAAVSSFGFSGTNAHIIVEEAEGRRQKAGGRRQEAGGRRQEAEPTPNPSQEGKRRQEQPYLFTVSAKKEQALSELVSSYQHHLETNPELELADVCYTANSGRADFNHRLAIIATNPKQLTKKLGQYQAGEEESGVFSGQLSHSRSPAKVAFLFTGQGSQYVEMGRQLYQTQPVFRQVLDQCDQLLRPYLEHPLLEVLYPQDTPNSNSSLLDQTAYTQPTLFSLEYALCKLWESWGIKPQVVMGHSVGEYVAATVAGVLSLEDGLKLIALRGKLMQQLPSGGEMVSVMASESQVKDAIASHTNQVTIAAINGTESVVISGEAGAIEAIVKKLESESIKTKQLQVSHAFHSPLMTPMLAEFAAVAKQITYHQPKIPIISNVTGTIADKSIATADYWVEHVVKPVRFVAGIKTLAEQDIGIFLEIGPKPVLLGMGRECLIGSKKIWLPSLRPGKPDWLQMLQSLGQLYVQGVKIDWLGFYQDSAPQKVVLPTYPWQRKRYWISDLQQYKHSRRGDAGTRRRGDAETRRCGEPNLTSPQEILTKEKPRLQQPKQRLSNPALLSFPKTTVTKQQPAKRELAQLRVPLTQAEPAQLTQQYLEAKNISQTVGNALNQDILINQGPTKEPKTMNREQIEQLKQEYEEKGYCQVKKLFDFSGIKTIEETLEKAKQESQISKEKVTLKLGGIDDIDTNDHAYDLVKYDFVSSFIQEKLALLNYITGKNLMIMHNALFSVEPNHKGLPWHVGVGSFSFTKTEDFGASIWIPLDKITKEHRGGMQYVSTKIFPGQFYYSVFDLHLKNNIKWDESQGDLNEYVANANTIYNKITEDVIDYTIKDGYEEDEYDLGDAFFFNKYVLHQSVPLKPGLHKLRRAFVIRLVDYDTRVDEERLGLFSKYSQLHSRYYKTLPRYNKDSVLVMVSRAVQKGLKSPYLRDIPHVQQTLAARMAAGAISFEETPSISSAPQTQQPLKTLQPLRTPQVNQVNLSEIKQVLKQQLAEALYTEESEIAEDQKFVDLGLDSIVGVEWTTTINQTYNLNLKATKLYDYPTLLELSGYIAQILSSQGTKPISSSSQTQQPLKTLQPLPTPQVNQVNLSEIKQVLKQQLAEALYTEESEIAEDQKFVDLGLDSIVGVEWTTTINQTYNLNLKATKLYDYPTLLELAAYIAQTLASQGTKPISSSSQTQQSLKTLQPLPTPQVNQVNLSEIKQVLKQQLAEALYTEESEIAEDQKFVDLGLDSIVGVEWTTTINQTYNLNLKATKLYDYPTLLELSGYIAQILSSQGTKPQVSQQPLKTLQPLPQPQVNLSEIKQVLKQQLAEALYTEESEIAEDQKFVDLGLDSIVGVEWTTTINQTYNLNLKATKLYDYPTLLELAPYISQEIAATGGSKLFQGKGNGGHPQEFLPNNGSPVNSSEEMDPKLRLRAILNKVAKKELTIQEANKLVQQIKKQVTV</sequence>
<dbReference type="Proteomes" id="UP000177870">
    <property type="component" value="Chromosome"/>
</dbReference>
<dbReference type="InterPro" id="IPR014043">
    <property type="entry name" value="Acyl_transferase_dom"/>
</dbReference>
<dbReference type="PROSITE" id="PS51257">
    <property type="entry name" value="PROKAR_LIPOPROTEIN"/>
    <property type="match status" value="1"/>
</dbReference>
<name>A0A1D8TZ87_9CYAN</name>
<dbReference type="FunFam" id="3.40.47.10:FF:000019">
    <property type="entry name" value="Polyketide synthase type I"/>
    <property type="match status" value="1"/>
</dbReference>
<evidence type="ECO:0000256" key="3">
    <source>
        <dbReference type="ARBA" id="ARBA00022679"/>
    </source>
</evidence>
<keyword evidence="1" id="KW-0596">Phosphopantetheine</keyword>
<dbReference type="PROSITE" id="PS51186">
    <property type="entry name" value="GNAT"/>
    <property type="match status" value="1"/>
</dbReference>
<dbReference type="SUPFAM" id="SSF55729">
    <property type="entry name" value="Acyl-CoA N-acyltransferases (Nat)"/>
    <property type="match status" value="1"/>
</dbReference>
<dbReference type="InterPro" id="IPR016036">
    <property type="entry name" value="Malonyl_transacylase_ACP-bd"/>
</dbReference>
<dbReference type="PROSITE" id="PS00606">
    <property type="entry name" value="KS3_1"/>
    <property type="match status" value="1"/>
</dbReference>
<feature type="compositionally biased region" description="Polar residues" evidence="5">
    <location>
        <begin position="2351"/>
        <end position="2361"/>
    </location>
</feature>
<dbReference type="InterPro" id="IPR016181">
    <property type="entry name" value="Acyl_CoA_acyltransferase"/>
</dbReference>
<evidence type="ECO:0000313" key="9">
    <source>
        <dbReference type="EMBL" id="AOX02962.1"/>
    </source>
</evidence>
<dbReference type="KEGG" id="mpro:BJP34_29120"/>
<dbReference type="Gene3D" id="3.40.630.30">
    <property type="match status" value="1"/>
</dbReference>
<dbReference type="CDD" id="cd04301">
    <property type="entry name" value="NAT_SF"/>
    <property type="match status" value="1"/>
</dbReference>
<dbReference type="GO" id="GO:0004312">
    <property type="term" value="F:fatty acid synthase activity"/>
    <property type="evidence" value="ECO:0007669"/>
    <property type="project" value="TreeGrafter"/>
</dbReference>
<feature type="compositionally biased region" description="Basic and acidic residues" evidence="5">
    <location>
        <begin position="973"/>
        <end position="997"/>
    </location>
</feature>
<feature type="compositionally biased region" description="Basic and acidic residues" evidence="5">
    <location>
        <begin position="1465"/>
        <end position="1482"/>
    </location>
</feature>
<dbReference type="InterPro" id="IPR014031">
    <property type="entry name" value="Ketoacyl_synth_C"/>
</dbReference>
<dbReference type="Gene3D" id="2.60.120.620">
    <property type="entry name" value="q2cbj1_9rhob like domain"/>
    <property type="match status" value="1"/>
</dbReference>
<dbReference type="GO" id="GO:0006633">
    <property type="term" value="P:fatty acid biosynthetic process"/>
    <property type="evidence" value="ECO:0007669"/>
    <property type="project" value="InterPro"/>
</dbReference>
<evidence type="ECO:0000259" key="8">
    <source>
        <dbReference type="PROSITE" id="PS52004"/>
    </source>
</evidence>
<dbReference type="EMBL" id="CP017599">
    <property type="protein sequence ID" value="AOX02962.1"/>
    <property type="molecule type" value="Genomic_DNA"/>
</dbReference>
<dbReference type="InterPro" id="IPR009081">
    <property type="entry name" value="PP-bd_ACP"/>
</dbReference>
<evidence type="ECO:0000256" key="4">
    <source>
        <dbReference type="SAM" id="Coils"/>
    </source>
</evidence>
<evidence type="ECO:0000256" key="2">
    <source>
        <dbReference type="ARBA" id="ARBA00022553"/>
    </source>
</evidence>
<dbReference type="InterPro" id="IPR008775">
    <property type="entry name" value="Phytyl_CoA_dOase-like"/>
</dbReference>
<dbReference type="FunFam" id="3.40.366.10:FF:000002">
    <property type="entry name" value="Probable polyketide synthase 2"/>
    <property type="match status" value="1"/>
</dbReference>
<dbReference type="Pfam" id="PF00698">
    <property type="entry name" value="Acyl_transf_1"/>
    <property type="match status" value="1"/>
</dbReference>
<accession>A0A1D8TZ87</accession>
<dbReference type="GO" id="GO:0004315">
    <property type="term" value="F:3-oxoacyl-[acyl-carrier-protein] synthase activity"/>
    <property type="evidence" value="ECO:0007669"/>
    <property type="project" value="InterPro"/>
</dbReference>
<dbReference type="SMART" id="SM00827">
    <property type="entry name" value="PKS_AT"/>
    <property type="match status" value="1"/>
</dbReference>
<dbReference type="InterPro" id="IPR036390">
    <property type="entry name" value="WH_DNA-bd_sf"/>
</dbReference>
<dbReference type="SMART" id="SM00825">
    <property type="entry name" value="PKS_KS"/>
    <property type="match status" value="1"/>
</dbReference>
<feature type="region of interest" description="Disordered" evidence="5">
    <location>
        <begin position="973"/>
        <end position="1012"/>
    </location>
</feature>
<dbReference type="Gene3D" id="1.10.10.10">
    <property type="entry name" value="Winged helix-like DNA-binding domain superfamily/Winged helix DNA-binding domain"/>
    <property type="match status" value="1"/>
</dbReference>
<keyword evidence="4" id="KW-0175">Coiled coil</keyword>
<proteinExistence type="predicted"/>
<dbReference type="Gene3D" id="3.30.70.3290">
    <property type="match status" value="1"/>
</dbReference>
<dbReference type="InterPro" id="IPR014030">
    <property type="entry name" value="Ketoacyl_synth_N"/>
</dbReference>
<dbReference type="Pfam" id="PF00109">
    <property type="entry name" value="ketoacyl-synt"/>
    <property type="match status" value="1"/>
</dbReference>
<dbReference type="InterPro" id="IPR000182">
    <property type="entry name" value="GNAT_dom"/>
</dbReference>
<dbReference type="CDD" id="cd00833">
    <property type="entry name" value="PKS"/>
    <property type="match status" value="1"/>
</dbReference>
<protein>
    <submittedName>
        <fullName evidence="9">Uncharacterized protein</fullName>
    </submittedName>
</protein>
<feature type="coiled-coil region" evidence="4">
    <location>
        <begin position="2370"/>
        <end position="2397"/>
    </location>
</feature>
<dbReference type="SUPFAM" id="SSF46785">
    <property type="entry name" value="Winged helix' DNA-binding domain"/>
    <property type="match status" value="1"/>
</dbReference>
<dbReference type="PANTHER" id="PTHR43775:SF37">
    <property type="entry name" value="SI:DKEY-61P9.11"/>
    <property type="match status" value="1"/>
</dbReference>
<dbReference type="GO" id="GO:0071770">
    <property type="term" value="P:DIM/DIP cell wall layer assembly"/>
    <property type="evidence" value="ECO:0007669"/>
    <property type="project" value="TreeGrafter"/>
</dbReference>
<feature type="domain" description="Carrier" evidence="6">
    <location>
        <begin position="1932"/>
        <end position="2009"/>
    </location>
</feature>
<dbReference type="SUPFAM" id="SSF53901">
    <property type="entry name" value="Thiolase-like"/>
    <property type="match status" value="1"/>
</dbReference>
<dbReference type="InterPro" id="IPR036388">
    <property type="entry name" value="WH-like_DNA-bd_sf"/>
</dbReference>
<reference evidence="10" key="1">
    <citation type="submission" date="2016-10" db="EMBL/GenBank/DDBJ databases">
        <title>Comparative genomics uncovers the prolific and rare metabolic potential of the cyanobacterial genus Moorea.</title>
        <authorList>
            <person name="Leao T."/>
            <person name="Castelao G."/>
            <person name="Korobeynikov A."/>
            <person name="Monroe E.A."/>
            <person name="Podell S."/>
            <person name="Glukhov E."/>
            <person name="Allen E."/>
            <person name="Gerwick W.H."/>
            <person name="Gerwick L."/>
        </authorList>
    </citation>
    <scope>NUCLEOTIDE SEQUENCE [LARGE SCALE GENOMIC DNA]</scope>
    <source>
        <strain evidence="10">PAL-8-15-08-1</strain>
    </source>
</reference>
<dbReference type="PROSITE" id="PS50075">
    <property type="entry name" value="CARRIER"/>
    <property type="match status" value="5"/>
</dbReference>
<evidence type="ECO:0000256" key="1">
    <source>
        <dbReference type="ARBA" id="ARBA00022450"/>
    </source>
</evidence>
<dbReference type="GO" id="GO:0031177">
    <property type="term" value="F:phosphopantetheine binding"/>
    <property type="evidence" value="ECO:0007669"/>
    <property type="project" value="InterPro"/>
</dbReference>
<dbReference type="RefSeq" id="WP_070395355.1">
    <property type="nucleotide sequence ID" value="NZ_CP017599.1"/>
</dbReference>
<dbReference type="Pfam" id="PF23589">
    <property type="entry name" value="WHD_AprA"/>
    <property type="match status" value="1"/>
</dbReference>
<dbReference type="InterPro" id="IPR016035">
    <property type="entry name" value="Acyl_Trfase/lysoPLipase"/>
</dbReference>
<dbReference type="GO" id="GO:0005886">
    <property type="term" value="C:plasma membrane"/>
    <property type="evidence" value="ECO:0007669"/>
    <property type="project" value="TreeGrafter"/>
</dbReference>
<organism evidence="9 10">
    <name type="scientific">Moorena producens PAL-8-15-08-1</name>
    <dbReference type="NCBI Taxonomy" id="1458985"/>
    <lineage>
        <taxon>Bacteria</taxon>
        <taxon>Bacillati</taxon>
        <taxon>Cyanobacteriota</taxon>
        <taxon>Cyanophyceae</taxon>
        <taxon>Coleofasciculales</taxon>
        <taxon>Coleofasciculaceae</taxon>
        <taxon>Moorena</taxon>
    </lineage>
</organism>
<feature type="domain" description="Carrier" evidence="6">
    <location>
        <begin position="2252"/>
        <end position="2329"/>
    </location>
</feature>
<dbReference type="InterPro" id="IPR050091">
    <property type="entry name" value="PKS_NRPS_Biosynth_Enz"/>
</dbReference>
<evidence type="ECO:0000256" key="5">
    <source>
        <dbReference type="SAM" id="MobiDB-lite"/>
    </source>
</evidence>
<dbReference type="InterPro" id="IPR056395">
    <property type="entry name" value="WH_AprA"/>
</dbReference>
<evidence type="ECO:0000259" key="7">
    <source>
        <dbReference type="PROSITE" id="PS51186"/>
    </source>
</evidence>
<dbReference type="InterPro" id="IPR001227">
    <property type="entry name" value="Ac_transferase_dom_sf"/>
</dbReference>
<gene>
    <name evidence="9" type="ORF">BJP34_29120</name>
</gene>
<dbReference type="InterPro" id="IPR056394">
    <property type="entry name" value="AprA-like_N"/>
</dbReference>
<dbReference type="SUPFAM" id="SSF51197">
    <property type="entry name" value="Clavaminate synthase-like"/>
    <property type="match status" value="1"/>
</dbReference>
<feature type="domain" description="N-acetyltransferase" evidence="7">
    <location>
        <begin position="228"/>
        <end position="422"/>
    </location>
</feature>
<dbReference type="SUPFAM" id="SSF55048">
    <property type="entry name" value="Probable ACP-binding domain of malonyl-CoA ACP transacylase"/>
    <property type="match status" value="1"/>
</dbReference>
<dbReference type="InterPro" id="IPR036736">
    <property type="entry name" value="ACP-like_sf"/>
</dbReference>
<dbReference type="Pfam" id="PF02801">
    <property type="entry name" value="Ketoacyl-synt_C"/>
    <property type="match status" value="1"/>
</dbReference>
<feature type="region of interest" description="Disordered" evidence="5">
    <location>
        <begin position="2341"/>
        <end position="2362"/>
    </location>
</feature>
<dbReference type="Pfam" id="PF05721">
    <property type="entry name" value="PhyH"/>
    <property type="match status" value="1"/>
</dbReference>
<feature type="domain" description="Ketosynthase family 3 (KS3)" evidence="8">
    <location>
        <begin position="546"/>
        <end position="975"/>
    </location>
</feature>
<evidence type="ECO:0000259" key="6">
    <source>
        <dbReference type="PROSITE" id="PS50075"/>
    </source>
</evidence>
<dbReference type="GO" id="GO:0005737">
    <property type="term" value="C:cytoplasm"/>
    <property type="evidence" value="ECO:0007669"/>
    <property type="project" value="TreeGrafter"/>
</dbReference>
<keyword evidence="2" id="KW-0597">Phosphoprotein</keyword>
<dbReference type="GO" id="GO:0016706">
    <property type="term" value="F:2-oxoglutarate-dependent dioxygenase activity"/>
    <property type="evidence" value="ECO:0007669"/>
    <property type="project" value="UniProtKB-ARBA"/>
</dbReference>
<dbReference type="STRING" id="1458985.BJP34_29120"/>
<dbReference type="SUPFAM" id="SSF52151">
    <property type="entry name" value="FabD/lysophospholipase-like"/>
    <property type="match status" value="1"/>
</dbReference>
<dbReference type="InterPro" id="IPR020806">
    <property type="entry name" value="PKS_PP-bd"/>
</dbReference>
<evidence type="ECO:0000313" key="10">
    <source>
        <dbReference type="Proteomes" id="UP000177870"/>
    </source>
</evidence>
<dbReference type="Pfam" id="PF00550">
    <property type="entry name" value="PP-binding"/>
    <property type="match status" value="5"/>
</dbReference>
<feature type="domain" description="Carrier" evidence="6">
    <location>
        <begin position="2150"/>
        <end position="2227"/>
    </location>
</feature>
<dbReference type="Pfam" id="PF23526">
    <property type="entry name" value="AprA_N"/>
    <property type="match status" value="1"/>
</dbReference>
<dbReference type="PROSITE" id="PS52004">
    <property type="entry name" value="KS3_2"/>
    <property type="match status" value="1"/>
</dbReference>
<feature type="domain" description="Carrier" evidence="6">
    <location>
        <begin position="2041"/>
        <end position="2118"/>
    </location>
</feature>
<dbReference type="Pfam" id="PF00583">
    <property type="entry name" value="Acetyltransf_1"/>
    <property type="match status" value="1"/>
</dbReference>
<dbReference type="SMART" id="SM00823">
    <property type="entry name" value="PKS_PP"/>
    <property type="match status" value="5"/>
</dbReference>
<feature type="domain" description="Carrier" evidence="6">
    <location>
        <begin position="440"/>
        <end position="517"/>
    </location>
</feature>
<dbReference type="SMART" id="SM01294">
    <property type="entry name" value="PKS_PP_betabranch"/>
    <property type="match status" value="4"/>
</dbReference>
<dbReference type="Pfam" id="PF22621">
    <property type="entry name" value="CurL-like_PKS_C"/>
    <property type="match status" value="1"/>
</dbReference>
<dbReference type="Gene3D" id="3.40.366.10">
    <property type="entry name" value="Malonyl-Coenzyme A Acyl Carrier Protein, domain 2"/>
    <property type="match status" value="1"/>
</dbReference>
<dbReference type="InterPro" id="IPR006162">
    <property type="entry name" value="Ppantetheine_attach_site"/>
</dbReference>
<dbReference type="InterPro" id="IPR020841">
    <property type="entry name" value="PKS_Beta-ketoAc_synthase_dom"/>
</dbReference>
<dbReference type="Gene3D" id="1.10.1200.10">
    <property type="entry name" value="ACP-like"/>
    <property type="match status" value="5"/>
</dbReference>
<feature type="region of interest" description="Disordered" evidence="5">
    <location>
        <begin position="1464"/>
        <end position="1504"/>
    </location>
</feature>
<dbReference type="InterPro" id="IPR016039">
    <property type="entry name" value="Thiolase-like"/>
</dbReference>
<dbReference type="OrthoDB" id="499075at2"/>
<dbReference type="InterPro" id="IPR018201">
    <property type="entry name" value="Ketoacyl_synth_AS"/>
</dbReference>
<dbReference type="PROSITE" id="PS00012">
    <property type="entry name" value="PHOSPHOPANTETHEINE"/>
    <property type="match status" value="4"/>
</dbReference>